<proteinExistence type="predicted"/>
<sequence length="430" mass="48475">MSEVFLYFLWQYQYFNTLHLTTTDGEPVRVLHPGFRNYDAGPDFTNARLLINDVEWGGTVEMHVKASDWLAHRHQHDRAYDNVVLHVVWQDDHSTTGRPINRTNGTTIATLELEPLTDSGLIERYGRLADAPEAIACAGQFRSVQPLRITSMLDRAMLQRLERKAAGVRAVFEQTNGDWEETAYRLLAINMGFKINADPMAQLSRAVPLKAILKHRDVLLQAEALLFGTAGLLDATNPDTYVTALEREYRFMSAKYNLTEKRLETHAWKWGRLRPANFPTLRLAQLARLVTRHASLFSLFVGTSDAETLLNALQITPSEYWQSHYRFGKATEKAAPKVGLGAAENIVINTVVPLLAAYAHHRGQPAYIDRAVALLEQLPAEQNRLTDSWETLGLGIRTAFDSQASIELYNEFCVLKKCLNCQIGAGLIKQ</sequence>
<accession>A0A6M5Y4C7</accession>
<reference evidence="1 2" key="1">
    <citation type="submission" date="2020-05" db="EMBL/GenBank/DDBJ databases">
        <title>Genome sequencing of Spirosoma sp. TS118.</title>
        <authorList>
            <person name="Lee J.-H."/>
            <person name="Jeong S."/>
            <person name="Zhao L."/>
            <person name="Jung J.-H."/>
            <person name="Kim M.-K."/>
            <person name="Lim S."/>
        </authorList>
    </citation>
    <scope>NUCLEOTIDE SEQUENCE [LARGE SCALE GENOMIC DNA]</scope>
    <source>
        <strain evidence="1 2">TS118</strain>
    </source>
</reference>
<dbReference type="Pfam" id="PF11013">
    <property type="entry name" value="DUF2851"/>
    <property type="match status" value="1"/>
</dbReference>
<keyword evidence="2" id="KW-1185">Reference proteome</keyword>
<dbReference type="InterPro" id="IPR021272">
    <property type="entry name" value="DUF2851"/>
</dbReference>
<dbReference type="EMBL" id="CP053435">
    <property type="protein sequence ID" value="QJW88635.1"/>
    <property type="molecule type" value="Genomic_DNA"/>
</dbReference>
<dbReference type="KEGG" id="stae:HNV11_04210"/>
<protein>
    <submittedName>
        <fullName evidence="1">DUF2851 family protein</fullName>
    </submittedName>
</protein>
<dbReference type="Proteomes" id="UP000502756">
    <property type="component" value="Chromosome"/>
</dbReference>
<evidence type="ECO:0000313" key="2">
    <source>
        <dbReference type="Proteomes" id="UP000502756"/>
    </source>
</evidence>
<name>A0A6M5Y4C7_9BACT</name>
<gene>
    <name evidence="1" type="ORF">HNV11_04210</name>
</gene>
<organism evidence="1 2">
    <name type="scientific">Spirosoma taeanense</name>
    <dbReference type="NCBI Taxonomy" id="2735870"/>
    <lineage>
        <taxon>Bacteria</taxon>
        <taxon>Pseudomonadati</taxon>
        <taxon>Bacteroidota</taxon>
        <taxon>Cytophagia</taxon>
        <taxon>Cytophagales</taxon>
        <taxon>Cytophagaceae</taxon>
        <taxon>Spirosoma</taxon>
    </lineage>
</organism>
<dbReference type="AlphaFoldDB" id="A0A6M5Y4C7"/>
<evidence type="ECO:0000313" key="1">
    <source>
        <dbReference type="EMBL" id="QJW88635.1"/>
    </source>
</evidence>
<dbReference type="RefSeq" id="WP_171738472.1">
    <property type="nucleotide sequence ID" value="NZ_CP053435.1"/>
</dbReference>